<accession>A0A418WP10</accession>
<evidence type="ECO:0000313" key="3">
    <source>
        <dbReference type="Proteomes" id="UP000286100"/>
    </source>
</evidence>
<proteinExistence type="predicted"/>
<gene>
    <name evidence="2" type="ORF">D3876_00775</name>
</gene>
<evidence type="ECO:0000313" key="2">
    <source>
        <dbReference type="EMBL" id="RJF92959.1"/>
    </source>
</evidence>
<keyword evidence="1" id="KW-0732">Signal</keyword>
<keyword evidence="3" id="KW-1185">Reference proteome</keyword>
<dbReference type="OrthoDB" id="7191994at2"/>
<reference evidence="2 3" key="1">
    <citation type="submission" date="2018-09" db="EMBL/GenBank/DDBJ databases">
        <authorList>
            <person name="Zhu H."/>
        </authorList>
    </citation>
    <scope>NUCLEOTIDE SEQUENCE [LARGE SCALE GENOMIC DNA]</scope>
    <source>
        <strain evidence="2 3">K2R01-6</strain>
    </source>
</reference>
<dbReference type="RefSeq" id="WP_119759239.1">
    <property type="nucleotide sequence ID" value="NZ_QYUM01000002.1"/>
</dbReference>
<sequence length="104" mass="11060">MFRKLIIASAFAVSMTAGLAAPVAVAQAASAAYSAAETDIGTLLDNPETKAILEKHVPGMTTNPQIDMARPMTLKQVQTYEPEKFSDEVLAKIDADLAKLPAKK</sequence>
<feature type="signal peptide" evidence="1">
    <location>
        <begin position="1"/>
        <end position="20"/>
    </location>
</feature>
<feature type="chain" id="PRO_5019297084" evidence="1">
    <location>
        <begin position="21"/>
        <end position="104"/>
    </location>
</feature>
<evidence type="ECO:0000256" key="1">
    <source>
        <dbReference type="SAM" id="SignalP"/>
    </source>
</evidence>
<dbReference type="EMBL" id="QYUM01000002">
    <property type="protein sequence ID" value="RJF92959.1"/>
    <property type="molecule type" value="Genomic_DNA"/>
</dbReference>
<dbReference type="Proteomes" id="UP000286100">
    <property type="component" value="Unassembled WGS sequence"/>
</dbReference>
<protein>
    <submittedName>
        <fullName evidence="2">Uncharacterized protein</fullName>
    </submittedName>
</protein>
<comment type="caution">
    <text evidence="2">The sequence shown here is derived from an EMBL/GenBank/DDBJ whole genome shotgun (WGS) entry which is preliminary data.</text>
</comment>
<dbReference type="AlphaFoldDB" id="A0A418WP10"/>
<organism evidence="2 3">
    <name type="scientific">Sphingomonas cavernae</name>
    <dbReference type="NCBI Taxonomy" id="2320861"/>
    <lineage>
        <taxon>Bacteria</taxon>
        <taxon>Pseudomonadati</taxon>
        <taxon>Pseudomonadota</taxon>
        <taxon>Alphaproteobacteria</taxon>
        <taxon>Sphingomonadales</taxon>
        <taxon>Sphingomonadaceae</taxon>
        <taxon>Sphingomonas</taxon>
    </lineage>
</organism>
<name>A0A418WP10_9SPHN</name>